<name>A0ABP3LJB8_9ACTN</name>
<comment type="caution">
    <text evidence="1">The sequence shown here is derived from an EMBL/GenBank/DDBJ whole genome shotgun (WGS) entry which is preliminary data.</text>
</comment>
<evidence type="ECO:0000313" key="2">
    <source>
        <dbReference type="Proteomes" id="UP001500909"/>
    </source>
</evidence>
<gene>
    <name evidence="1" type="ORF">GCM10010361_78400</name>
</gene>
<reference evidence="2" key="1">
    <citation type="journal article" date="2019" name="Int. J. Syst. Evol. Microbiol.">
        <title>The Global Catalogue of Microorganisms (GCM) 10K type strain sequencing project: providing services to taxonomists for standard genome sequencing and annotation.</title>
        <authorList>
            <consortium name="The Broad Institute Genomics Platform"/>
            <consortium name="The Broad Institute Genome Sequencing Center for Infectious Disease"/>
            <person name="Wu L."/>
            <person name="Ma J."/>
        </authorList>
    </citation>
    <scope>NUCLEOTIDE SEQUENCE [LARGE SCALE GENOMIC DNA]</scope>
    <source>
        <strain evidence="2">JCM 4805</strain>
    </source>
</reference>
<dbReference type="Proteomes" id="UP001500909">
    <property type="component" value="Unassembled WGS sequence"/>
</dbReference>
<dbReference type="RefSeq" id="WP_346100494.1">
    <property type="nucleotide sequence ID" value="NZ_BAAABY010000070.1"/>
</dbReference>
<accession>A0ABP3LJB8</accession>
<proteinExistence type="predicted"/>
<dbReference type="EMBL" id="BAAABY010000070">
    <property type="protein sequence ID" value="GAA0501173.1"/>
    <property type="molecule type" value="Genomic_DNA"/>
</dbReference>
<organism evidence="1 2">
    <name type="scientific">Streptomyces olivaceiscleroticus</name>
    <dbReference type="NCBI Taxonomy" id="68245"/>
    <lineage>
        <taxon>Bacteria</taxon>
        <taxon>Bacillati</taxon>
        <taxon>Actinomycetota</taxon>
        <taxon>Actinomycetes</taxon>
        <taxon>Kitasatosporales</taxon>
        <taxon>Streptomycetaceae</taxon>
        <taxon>Streptomyces</taxon>
    </lineage>
</organism>
<sequence>MDDTAVWPFGTDADRDDPLTTLRIPVTSTHPEWRYIATFDRESEARPTDAEAKMLASYIEHYKVYFFGADSWYKRKLEQRALDVDAVTRIFHKWGENDWSYRIDTWQYGPFWVPMAPRSRGGQYDTVKLGPLSLVQVMDRDKHMHTEYPNKAWAEWKAAHPDVFGGAA</sequence>
<evidence type="ECO:0000313" key="1">
    <source>
        <dbReference type="EMBL" id="GAA0501173.1"/>
    </source>
</evidence>
<protein>
    <submittedName>
        <fullName evidence="1">Uncharacterized protein</fullName>
    </submittedName>
</protein>
<keyword evidence="2" id="KW-1185">Reference proteome</keyword>